<dbReference type="RefSeq" id="WP_251592343.1">
    <property type="nucleotide sequence ID" value="NZ_JAMLJI010000002.1"/>
</dbReference>
<sequence length="182" mass="19430">MNGRIRGMIAGVGAALLSGCALQGTDPLASGPAPEPQAGCRLALERAATNVDWMRAASEALKAQHYHISDSDAELGVLNARRVRSLPGLGATELVSGLDGFPGMYHAEGRLSDPWQVFRGDPRRIDRVTLFNDGGELRLTRGTTVMSDRNFPIDARPTAQSGFCVALLDAVANRLDFKEGAR</sequence>
<evidence type="ECO:0008006" key="3">
    <source>
        <dbReference type="Google" id="ProtNLM"/>
    </source>
</evidence>
<gene>
    <name evidence="1" type="ORF">QC825_03030</name>
</gene>
<comment type="caution">
    <text evidence="1">The sequence shown here is derived from an EMBL/GenBank/DDBJ whole genome shotgun (WGS) entry which is preliminary data.</text>
</comment>
<organism evidence="1 2">
    <name type="scientific">Larsenimonas suaedae</name>
    <dbReference type="NCBI Taxonomy" id="1851019"/>
    <lineage>
        <taxon>Bacteria</taxon>
        <taxon>Pseudomonadati</taxon>
        <taxon>Pseudomonadota</taxon>
        <taxon>Gammaproteobacteria</taxon>
        <taxon>Oceanospirillales</taxon>
        <taxon>Halomonadaceae</taxon>
        <taxon>Larsenimonas</taxon>
    </lineage>
</organism>
<evidence type="ECO:0000313" key="2">
    <source>
        <dbReference type="Proteomes" id="UP001269375"/>
    </source>
</evidence>
<reference evidence="1 2" key="1">
    <citation type="submission" date="2023-04" db="EMBL/GenBank/DDBJ databases">
        <title>A long-awaited taxogenomic arrangement of the family Halomonadaceae.</title>
        <authorList>
            <person name="De La Haba R."/>
            <person name="Chuvochina M."/>
            <person name="Wittouck S."/>
            <person name="Arahal D.R."/>
            <person name="Sanchez-Porro C."/>
            <person name="Hugenholtz P."/>
            <person name="Ventosa A."/>
        </authorList>
    </citation>
    <scope>NUCLEOTIDE SEQUENCE [LARGE SCALE GENOMIC DNA]</scope>
    <source>
        <strain evidence="1 2">DSM 22428</strain>
    </source>
</reference>
<evidence type="ECO:0000313" key="1">
    <source>
        <dbReference type="EMBL" id="MDR5895050.1"/>
    </source>
</evidence>
<dbReference type="PROSITE" id="PS51257">
    <property type="entry name" value="PROKAR_LIPOPROTEIN"/>
    <property type="match status" value="1"/>
</dbReference>
<proteinExistence type="predicted"/>
<dbReference type="Proteomes" id="UP001269375">
    <property type="component" value="Unassembled WGS sequence"/>
</dbReference>
<dbReference type="EMBL" id="JARWAO010000001">
    <property type="protein sequence ID" value="MDR5895050.1"/>
    <property type="molecule type" value="Genomic_DNA"/>
</dbReference>
<protein>
    <recommendedName>
        <fullName evidence="3">Lipoprotein</fullName>
    </recommendedName>
</protein>
<accession>A0ABU1GSQ6</accession>
<name>A0ABU1GSQ6_9GAMM</name>
<keyword evidence="2" id="KW-1185">Reference proteome</keyword>